<evidence type="ECO:0000313" key="2">
    <source>
        <dbReference type="Proteomes" id="UP001272097"/>
    </source>
</evidence>
<comment type="caution">
    <text evidence="1">The sequence shown here is derived from an EMBL/GenBank/DDBJ whole genome shotgun (WGS) entry which is preliminary data.</text>
</comment>
<dbReference type="Proteomes" id="UP001272097">
    <property type="component" value="Unassembled WGS sequence"/>
</dbReference>
<name>A0ABU4X5Q1_9HYPH</name>
<reference evidence="1 2" key="1">
    <citation type="submission" date="2023-08" db="EMBL/GenBank/DDBJ databases">
        <title>Implementing the SeqCode for naming new Mesorhizobium species isolated from Vachellia karroo root nodules.</title>
        <authorList>
            <person name="Van Lill M."/>
        </authorList>
    </citation>
    <scope>NUCLEOTIDE SEQUENCE [LARGE SCALE GENOMIC DNA]</scope>
    <source>
        <strain evidence="1 2">VK3E</strain>
    </source>
</reference>
<accession>A0ABU4X5Q1</accession>
<organism evidence="1 2">
    <name type="scientific">Mesorhizobium australafricanum</name>
    <dbReference type="NCBI Taxonomy" id="3072311"/>
    <lineage>
        <taxon>Bacteria</taxon>
        <taxon>Pseudomonadati</taxon>
        <taxon>Pseudomonadota</taxon>
        <taxon>Alphaproteobacteria</taxon>
        <taxon>Hyphomicrobiales</taxon>
        <taxon>Phyllobacteriaceae</taxon>
        <taxon>Mesorhizobium</taxon>
    </lineage>
</organism>
<sequence length="65" mass="6741">MGYAALQDPGDSWLVCDLVSGLPAEIEGRLLIGLTRREAEQLADQANAGIVGQAVNSSVPFADVA</sequence>
<dbReference type="RefSeq" id="WP_320217008.1">
    <property type="nucleotide sequence ID" value="NZ_JAVIIS010000051.1"/>
</dbReference>
<gene>
    <name evidence="1" type="ORF">RFM51_25885</name>
</gene>
<evidence type="ECO:0000313" key="1">
    <source>
        <dbReference type="EMBL" id="MDX8443016.1"/>
    </source>
</evidence>
<proteinExistence type="predicted"/>
<keyword evidence="2" id="KW-1185">Reference proteome</keyword>
<dbReference type="EMBL" id="JAVIIS010000051">
    <property type="protein sequence ID" value="MDX8443016.1"/>
    <property type="molecule type" value="Genomic_DNA"/>
</dbReference>
<protein>
    <submittedName>
        <fullName evidence="1">Uncharacterized protein</fullName>
    </submittedName>
</protein>